<keyword evidence="1" id="KW-0472">Membrane</keyword>
<name>A0AB74QED5_CLODI</name>
<comment type="caution">
    <text evidence="2">The sequence shown here is derived from an EMBL/GenBank/DDBJ whole genome shotgun (WGS) entry which is preliminary data.</text>
</comment>
<protein>
    <submittedName>
        <fullName evidence="2">Haemolysin XhlA</fullName>
    </submittedName>
</protein>
<gene>
    <name evidence="2" type="ORF">SAMEA1402399_02478</name>
</gene>
<dbReference type="AlphaFoldDB" id="A0AB74QED5"/>
<dbReference type="GeneID" id="66355308"/>
<dbReference type="Proteomes" id="UP000411588">
    <property type="component" value="Unassembled WGS sequence"/>
</dbReference>
<dbReference type="RefSeq" id="WP_009902618.1">
    <property type="nucleotide sequence ID" value="NZ_BAABSG010000005.1"/>
</dbReference>
<sequence length="76" mass="8689">MNEELVKEKISTLETRVKEHGKQIDRIEIEQAKFAIQIQNLCSDIKNLTGVLKWLVGVIITTLVGFFIFAIQKGIF</sequence>
<dbReference type="Pfam" id="PF10779">
    <property type="entry name" value="XhlA"/>
    <property type="match status" value="1"/>
</dbReference>
<evidence type="ECO:0000256" key="1">
    <source>
        <dbReference type="SAM" id="Phobius"/>
    </source>
</evidence>
<keyword evidence="1" id="KW-0812">Transmembrane</keyword>
<evidence type="ECO:0000313" key="2">
    <source>
        <dbReference type="EMBL" id="VFD33229.1"/>
    </source>
</evidence>
<reference evidence="2 3" key="1">
    <citation type="submission" date="2019-02" db="EMBL/GenBank/DDBJ databases">
        <authorList>
            <consortium name="Pathogen Informatics"/>
        </authorList>
    </citation>
    <scope>NUCLEOTIDE SEQUENCE [LARGE SCALE GENOMIC DNA]</scope>
    <source>
        <strain evidence="3">clo34</strain>
    </source>
</reference>
<feature type="transmembrane region" description="Helical" evidence="1">
    <location>
        <begin position="51"/>
        <end position="71"/>
    </location>
</feature>
<organism evidence="2 3">
    <name type="scientific">Clostridioides difficile</name>
    <name type="common">Peptoclostridium difficile</name>
    <dbReference type="NCBI Taxonomy" id="1496"/>
    <lineage>
        <taxon>Bacteria</taxon>
        <taxon>Bacillati</taxon>
        <taxon>Bacillota</taxon>
        <taxon>Clostridia</taxon>
        <taxon>Peptostreptococcales</taxon>
        <taxon>Peptostreptococcaceae</taxon>
        <taxon>Clostridioides</taxon>
    </lineage>
</organism>
<dbReference type="InterPro" id="IPR019715">
    <property type="entry name" value="Haemolysin_XhlA"/>
</dbReference>
<keyword evidence="1" id="KW-1133">Transmembrane helix</keyword>
<proteinExistence type="predicted"/>
<evidence type="ECO:0000313" key="3">
    <source>
        <dbReference type="Proteomes" id="UP000411588"/>
    </source>
</evidence>
<accession>A0AB74QED5</accession>
<dbReference type="EMBL" id="CAADAN010000008">
    <property type="protein sequence ID" value="VFD33229.1"/>
    <property type="molecule type" value="Genomic_DNA"/>
</dbReference>